<comment type="catalytic activity">
    <reaction evidence="14">
        <text>O-phospho-L-serine + 2-oxoglutarate = 3-phosphooxypyruvate + L-glutamate</text>
        <dbReference type="Rhea" id="RHEA:14329"/>
        <dbReference type="ChEBI" id="CHEBI:16810"/>
        <dbReference type="ChEBI" id="CHEBI:18110"/>
        <dbReference type="ChEBI" id="CHEBI:29985"/>
        <dbReference type="ChEBI" id="CHEBI:57524"/>
        <dbReference type="EC" id="2.6.1.52"/>
    </reaction>
</comment>
<evidence type="ECO:0000256" key="10">
    <source>
        <dbReference type="ARBA" id="ARBA00023096"/>
    </source>
</evidence>
<evidence type="ECO:0000256" key="2">
    <source>
        <dbReference type="ARBA" id="ARBA00005099"/>
    </source>
</evidence>
<dbReference type="PIRSF" id="PIRSF000525">
    <property type="entry name" value="SerC"/>
    <property type="match status" value="1"/>
</dbReference>
<comment type="catalytic activity">
    <reaction evidence="13">
        <text>4-(phosphooxy)-L-threonine + 2-oxoglutarate = (R)-3-hydroxy-2-oxo-4-phosphooxybutanoate + L-glutamate</text>
        <dbReference type="Rhea" id="RHEA:16573"/>
        <dbReference type="ChEBI" id="CHEBI:16810"/>
        <dbReference type="ChEBI" id="CHEBI:29985"/>
        <dbReference type="ChEBI" id="CHEBI:58452"/>
        <dbReference type="ChEBI" id="CHEBI:58538"/>
        <dbReference type="EC" id="2.6.1.52"/>
    </reaction>
</comment>
<proteinExistence type="inferred from homology"/>
<dbReference type="STRING" id="198628.Dda3937_01041"/>
<evidence type="ECO:0000256" key="12">
    <source>
        <dbReference type="ARBA" id="ARBA00031421"/>
    </source>
</evidence>
<comment type="similarity">
    <text evidence="3">Belongs to the class-V pyridoxal-phosphate-dependent aminotransferase family. SerC subfamily.</text>
</comment>
<evidence type="ECO:0000256" key="8">
    <source>
        <dbReference type="ARBA" id="ARBA00022679"/>
    </source>
</evidence>
<dbReference type="EMBL" id="CP002038">
    <property type="protein sequence ID" value="ADN00687.1"/>
    <property type="molecule type" value="Genomic_DNA"/>
</dbReference>
<keyword evidence="8 16" id="KW-0808">Transferase</keyword>
<dbReference type="GO" id="GO:0004760">
    <property type="term" value="F:L-serine-pyruvate transaminase activity"/>
    <property type="evidence" value="ECO:0007669"/>
    <property type="project" value="TreeGrafter"/>
</dbReference>
<dbReference type="UniPathway" id="UPA00135">
    <property type="reaction ID" value="UER00197"/>
</dbReference>
<protein>
    <recommendedName>
        <fullName evidence="4">phosphoserine transaminase</fullName>
        <ecNumber evidence="4">2.6.1.52</ecNumber>
    </recommendedName>
    <alternativeName>
        <fullName evidence="12">Phosphohydroxythreonine aminotransferase</fullName>
    </alternativeName>
</protein>
<dbReference type="AlphaFoldDB" id="E0SND6"/>
<keyword evidence="6 16" id="KW-0032">Aminotransferase</keyword>
<dbReference type="Proteomes" id="UP000006859">
    <property type="component" value="Chromosome"/>
</dbReference>
<dbReference type="EC" id="2.6.1.52" evidence="4"/>
<evidence type="ECO:0000256" key="6">
    <source>
        <dbReference type="ARBA" id="ARBA00022576"/>
    </source>
</evidence>
<evidence type="ECO:0000256" key="11">
    <source>
        <dbReference type="ARBA" id="ARBA00023299"/>
    </source>
</evidence>
<comment type="pathway">
    <text evidence="2">Amino-acid biosynthesis; L-serine biosynthesis; L-serine from 3-phospho-D-glycerate: step 2/3.</text>
</comment>
<dbReference type="Gene3D" id="3.90.1150.10">
    <property type="entry name" value="Aspartate Aminotransferase, domain 1"/>
    <property type="match status" value="1"/>
</dbReference>
<dbReference type="Gene3D" id="3.40.640.10">
    <property type="entry name" value="Type I PLP-dependent aspartate aminotransferase-like (Major domain)"/>
    <property type="match status" value="1"/>
</dbReference>
<evidence type="ECO:0000313" key="16">
    <source>
        <dbReference type="EMBL" id="ADN00687.1"/>
    </source>
</evidence>
<keyword evidence="11" id="KW-0718">Serine biosynthesis</keyword>
<evidence type="ECO:0000256" key="9">
    <source>
        <dbReference type="ARBA" id="ARBA00022898"/>
    </source>
</evidence>
<keyword evidence="7" id="KW-0028">Amino-acid biosynthesis</keyword>
<keyword evidence="10" id="KW-0664">Pyridoxine biosynthesis</keyword>
<comment type="cofactor">
    <cofactor evidence="1">
        <name>pyridoxal 5'-phosphate</name>
        <dbReference type="ChEBI" id="CHEBI:597326"/>
    </cofactor>
</comment>
<dbReference type="InterPro" id="IPR015421">
    <property type="entry name" value="PyrdxlP-dep_Trfase_major"/>
</dbReference>
<dbReference type="eggNOG" id="COG1932">
    <property type="taxonomic scope" value="Bacteria"/>
</dbReference>
<evidence type="ECO:0000256" key="1">
    <source>
        <dbReference type="ARBA" id="ARBA00001933"/>
    </source>
</evidence>
<dbReference type="GO" id="GO:0004648">
    <property type="term" value="F:O-phospho-L-serine:2-oxoglutarate aminotransferase activity"/>
    <property type="evidence" value="ECO:0007669"/>
    <property type="project" value="UniProtKB-EC"/>
</dbReference>
<sequence length="393" mass="43037">MKVRTCKQDHENNTEPEEKRVAITLPEALIPADPRFGCGPSLIQLDDLTHLKDKGPHLLGTSHRKEPVRALCREIQQGLRDYLSVPDGYSIVLGNGGATALFDMVGLGLVRKRIVHHTCGEFSEKWFKASRRIPWIQADNIAVEYGQANTAFVTEGADVVTCTLNETSTGVMNTRLPEVGEDCLLAVDATSGAGQIACDLSRVDVFFFSPQKVFASEGGLFVAILSPKAKARIAEIAADPSRYIPAFADWRLALSNSEQQQTYNTPAVVTLFLFAEQVKRMNALGFAEVERQAAAKAALLYQWAADRDYLSAYVADPAFRSTTVAAIDLADTISVDKLTRYLDEQGLAHGIEGYRALGRNQLRIALFHNIAFNDLKTLTALIDFLVASGEFAA</sequence>
<organism evidence="16 17">
    <name type="scientific">Dickeya dadantii (strain 3937)</name>
    <name type="common">Erwinia chrysanthemi (strain 3937)</name>
    <dbReference type="NCBI Taxonomy" id="198628"/>
    <lineage>
        <taxon>Bacteria</taxon>
        <taxon>Pseudomonadati</taxon>
        <taxon>Pseudomonadota</taxon>
        <taxon>Gammaproteobacteria</taxon>
        <taxon>Enterobacterales</taxon>
        <taxon>Pectobacteriaceae</taxon>
        <taxon>Dickeya</taxon>
    </lineage>
</organism>
<keyword evidence="9" id="KW-0663">Pyridoxal phosphate</keyword>
<feature type="domain" description="Aminotransferase class V" evidence="15">
    <location>
        <begin position="61"/>
        <end position="348"/>
    </location>
</feature>
<dbReference type="SUPFAM" id="SSF53383">
    <property type="entry name" value="PLP-dependent transferases"/>
    <property type="match status" value="1"/>
</dbReference>
<evidence type="ECO:0000256" key="13">
    <source>
        <dbReference type="ARBA" id="ARBA00047630"/>
    </source>
</evidence>
<evidence type="ECO:0000256" key="7">
    <source>
        <dbReference type="ARBA" id="ARBA00022605"/>
    </source>
</evidence>
<evidence type="ECO:0000256" key="4">
    <source>
        <dbReference type="ARBA" id="ARBA00013030"/>
    </source>
</evidence>
<dbReference type="GO" id="GO:0006564">
    <property type="term" value="P:L-serine biosynthetic process"/>
    <property type="evidence" value="ECO:0007669"/>
    <property type="project" value="UniProtKB-KW"/>
</dbReference>
<evidence type="ECO:0000256" key="3">
    <source>
        <dbReference type="ARBA" id="ARBA00006904"/>
    </source>
</evidence>
<keyword evidence="17" id="KW-1185">Reference proteome</keyword>
<evidence type="ECO:0000256" key="5">
    <source>
        <dbReference type="ARBA" id="ARBA00022490"/>
    </source>
</evidence>
<evidence type="ECO:0000313" key="17">
    <source>
        <dbReference type="Proteomes" id="UP000006859"/>
    </source>
</evidence>
<evidence type="ECO:0000259" key="15">
    <source>
        <dbReference type="Pfam" id="PF00266"/>
    </source>
</evidence>
<name>E0SND6_DICD3</name>
<dbReference type="InterPro" id="IPR015424">
    <property type="entry name" value="PyrdxlP-dep_Trfase"/>
</dbReference>
<keyword evidence="5" id="KW-0963">Cytoplasm</keyword>
<dbReference type="InterPro" id="IPR000192">
    <property type="entry name" value="Aminotrans_V_dom"/>
</dbReference>
<dbReference type="KEGG" id="ddd:Dda3937_01041"/>
<accession>E0SND6</accession>
<dbReference type="GO" id="GO:0019265">
    <property type="term" value="P:glycine biosynthetic process, by transamination of glyoxylate"/>
    <property type="evidence" value="ECO:0007669"/>
    <property type="project" value="TreeGrafter"/>
</dbReference>
<reference evidence="16 17" key="1">
    <citation type="journal article" date="2011" name="J. Bacteriol.">
        <title>Genome sequence of the plant-pathogenic bacterium Dickeya dadantii 3937.</title>
        <authorList>
            <person name="Glasner J.D."/>
            <person name="Yang C.H."/>
            <person name="Reverchon S."/>
            <person name="Hugouvieux-Cotte-Pattat N."/>
            <person name="Condemine G."/>
            <person name="Bohin J.P."/>
            <person name="Van Gijsegem F."/>
            <person name="Yang S."/>
            <person name="Franza T."/>
            <person name="Expert D."/>
            <person name="Plunkett G. III"/>
            <person name="San Francisco M.J."/>
            <person name="Charkowski A.O."/>
            <person name="Py B."/>
            <person name="Bell K."/>
            <person name="Rauscher L."/>
            <person name="Rodriguez-Palenzuela P."/>
            <person name="Toussaint A."/>
            <person name="Holeva M.C."/>
            <person name="He S.Y."/>
            <person name="Douet V."/>
            <person name="Boccara M."/>
            <person name="Blanco C."/>
            <person name="Toth I."/>
            <person name="Anderson B.D."/>
            <person name="Biehl B.S."/>
            <person name="Mau B."/>
            <person name="Flynn S.M."/>
            <person name="Barras F."/>
            <person name="Lindeberg M."/>
            <person name="Birch P.R."/>
            <person name="Tsuyumu S."/>
            <person name="Shi X."/>
            <person name="Hibbing M."/>
            <person name="Yap M.N."/>
            <person name="Carpentier M."/>
            <person name="Dassa E."/>
            <person name="Umehara M."/>
            <person name="Kim J.F."/>
            <person name="Rusch M."/>
            <person name="Soni P."/>
            <person name="Mayhew G.F."/>
            <person name="Fouts D.E."/>
            <person name="Gill S.R."/>
            <person name="Blattner F.R."/>
            <person name="Keen N.T."/>
            <person name="Perna N.T."/>
        </authorList>
    </citation>
    <scope>NUCLEOTIDE SEQUENCE [LARGE SCALE GENOMIC DNA]</scope>
    <source>
        <strain evidence="16 17">3937</strain>
    </source>
</reference>
<dbReference type="PANTHER" id="PTHR21152:SF40">
    <property type="entry name" value="ALANINE--GLYOXYLATE AMINOTRANSFERASE"/>
    <property type="match status" value="1"/>
</dbReference>
<dbReference type="HOGENOM" id="CLU_061974_0_0_6"/>
<dbReference type="InterPro" id="IPR015422">
    <property type="entry name" value="PyrdxlP-dep_Trfase_small"/>
</dbReference>
<dbReference type="GO" id="GO:0008615">
    <property type="term" value="P:pyridoxine biosynthetic process"/>
    <property type="evidence" value="ECO:0007669"/>
    <property type="project" value="UniProtKB-KW"/>
</dbReference>
<dbReference type="PANTHER" id="PTHR21152">
    <property type="entry name" value="AMINOTRANSFERASE CLASS V"/>
    <property type="match status" value="1"/>
</dbReference>
<dbReference type="Pfam" id="PF00266">
    <property type="entry name" value="Aminotran_5"/>
    <property type="match status" value="1"/>
</dbReference>
<dbReference type="GO" id="GO:0008453">
    <property type="term" value="F:alanine-glyoxylate transaminase activity"/>
    <property type="evidence" value="ECO:0007669"/>
    <property type="project" value="TreeGrafter"/>
</dbReference>
<dbReference type="InterPro" id="IPR022278">
    <property type="entry name" value="Pser_aminoTfrase"/>
</dbReference>
<evidence type="ECO:0000256" key="14">
    <source>
        <dbReference type="ARBA" id="ARBA00049007"/>
    </source>
</evidence>
<gene>
    <name evidence="16" type="ordered locus">Dda3937_01041</name>
</gene>